<dbReference type="InterPro" id="IPR051045">
    <property type="entry name" value="TonB-dependent_transducer"/>
</dbReference>
<evidence type="ECO:0000256" key="6">
    <source>
        <dbReference type="ARBA" id="ARBA00022692"/>
    </source>
</evidence>
<evidence type="ECO:0000256" key="3">
    <source>
        <dbReference type="ARBA" id="ARBA00022448"/>
    </source>
</evidence>
<comment type="subcellular location">
    <subcellularLocation>
        <location evidence="1">Cell inner membrane</location>
        <topology evidence="1">Single-pass membrane protein</topology>
        <orientation evidence="1">Periplasmic side</orientation>
    </subcellularLocation>
</comment>
<gene>
    <name evidence="11" type="ORF">CLV60_101410</name>
</gene>
<dbReference type="PANTHER" id="PTHR33446">
    <property type="entry name" value="PROTEIN TONB-RELATED"/>
    <property type="match status" value="1"/>
</dbReference>
<evidence type="ECO:0000256" key="8">
    <source>
        <dbReference type="ARBA" id="ARBA00022989"/>
    </source>
</evidence>
<evidence type="ECO:0000256" key="1">
    <source>
        <dbReference type="ARBA" id="ARBA00004383"/>
    </source>
</evidence>
<dbReference type="AlphaFoldDB" id="A0A2P8GJB1"/>
<keyword evidence="5" id="KW-0997">Cell inner membrane</keyword>
<dbReference type="OrthoDB" id="9812355at2"/>
<dbReference type="GO" id="GO:0098797">
    <property type="term" value="C:plasma membrane protein complex"/>
    <property type="evidence" value="ECO:0007669"/>
    <property type="project" value="TreeGrafter"/>
</dbReference>
<dbReference type="InterPro" id="IPR006260">
    <property type="entry name" value="TonB/TolA_C"/>
</dbReference>
<evidence type="ECO:0000256" key="7">
    <source>
        <dbReference type="ARBA" id="ARBA00022927"/>
    </source>
</evidence>
<comment type="similarity">
    <text evidence="2">Belongs to the TonB family.</text>
</comment>
<dbReference type="PROSITE" id="PS52015">
    <property type="entry name" value="TONB_CTD"/>
    <property type="match status" value="1"/>
</dbReference>
<keyword evidence="7" id="KW-0653">Protein transport</keyword>
<keyword evidence="4" id="KW-1003">Cell membrane</keyword>
<evidence type="ECO:0000256" key="9">
    <source>
        <dbReference type="ARBA" id="ARBA00023136"/>
    </source>
</evidence>
<feature type="domain" description="TonB C-terminal" evidence="10">
    <location>
        <begin position="69"/>
        <end position="159"/>
    </location>
</feature>
<dbReference type="RefSeq" id="WP_106593701.1">
    <property type="nucleotide sequence ID" value="NZ_PYAS01000001.1"/>
</dbReference>
<dbReference type="GO" id="GO:0055085">
    <property type="term" value="P:transmembrane transport"/>
    <property type="evidence" value="ECO:0007669"/>
    <property type="project" value="InterPro"/>
</dbReference>
<organism evidence="11 12">
    <name type="scientific">Dyadobacter jiangsuensis</name>
    <dbReference type="NCBI Taxonomy" id="1591085"/>
    <lineage>
        <taxon>Bacteria</taxon>
        <taxon>Pseudomonadati</taxon>
        <taxon>Bacteroidota</taxon>
        <taxon>Cytophagia</taxon>
        <taxon>Cytophagales</taxon>
        <taxon>Spirosomataceae</taxon>
        <taxon>Dyadobacter</taxon>
    </lineage>
</organism>
<reference evidence="11 12" key="1">
    <citation type="submission" date="2018-03" db="EMBL/GenBank/DDBJ databases">
        <title>Genomic Encyclopedia of Archaeal and Bacterial Type Strains, Phase II (KMG-II): from individual species to whole genera.</title>
        <authorList>
            <person name="Goeker M."/>
        </authorList>
    </citation>
    <scope>NUCLEOTIDE SEQUENCE [LARGE SCALE GENOMIC DNA]</scope>
    <source>
        <strain evidence="11 12">DSM 29057</strain>
    </source>
</reference>
<keyword evidence="8" id="KW-1133">Transmembrane helix</keyword>
<dbReference type="Gene3D" id="3.30.1150.10">
    <property type="match status" value="1"/>
</dbReference>
<dbReference type="InterPro" id="IPR037682">
    <property type="entry name" value="TonB_C"/>
</dbReference>
<name>A0A2P8GJB1_9BACT</name>
<evidence type="ECO:0000256" key="4">
    <source>
        <dbReference type="ARBA" id="ARBA00022475"/>
    </source>
</evidence>
<accession>A0A2P8GJB1</accession>
<keyword evidence="6" id="KW-0812">Transmembrane</keyword>
<dbReference type="Pfam" id="PF03544">
    <property type="entry name" value="TonB_C"/>
    <property type="match status" value="1"/>
</dbReference>
<evidence type="ECO:0000256" key="2">
    <source>
        <dbReference type="ARBA" id="ARBA00006555"/>
    </source>
</evidence>
<dbReference type="SUPFAM" id="SSF74653">
    <property type="entry name" value="TolA/TonB C-terminal domain"/>
    <property type="match status" value="1"/>
</dbReference>
<keyword evidence="3" id="KW-0813">Transport</keyword>
<evidence type="ECO:0000313" key="12">
    <source>
        <dbReference type="Proteomes" id="UP000241964"/>
    </source>
</evidence>
<dbReference type="GO" id="GO:0015031">
    <property type="term" value="P:protein transport"/>
    <property type="evidence" value="ECO:0007669"/>
    <property type="project" value="UniProtKB-KW"/>
</dbReference>
<dbReference type="NCBIfam" id="TIGR01352">
    <property type="entry name" value="tonB_Cterm"/>
    <property type="match status" value="1"/>
</dbReference>
<keyword evidence="12" id="KW-1185">Reference proteome</keyword>
<sequence>MDYFRNILPFILSIVSAFTNAQIREVPLQTHNSIPFVCELPAPGLSNNGTATRELDCLLTVEQQPEYPGGPKAMYKFMEANLHIPPAARQAGISGKVFVSFAINKTGDITNVTVLKGLGLGCDSEAVRLVKSMPKWKPGRQNDQSVSVKYMLPILFKSK</sequence>
<dbReference type="GO" id="GO:0031992">
    <property type="term" value="F:energy transducer activity"/>
    <property type="evidence" value="ECO:0007669"/>
    <property type="project" value="TreeGrafter"/>
</dbReference>
<evidence type="ECO:0000313" key="11">
    <source>
        <dbReference type="EMBL" id="PSL34041.1"/>
    </source>
</evidence>
<proteinExistence type="inferred from homology"/>
<comment type="caution">
    <text evidence="11">The sequence shown here is derived from an EMBL/GenBank/DDBJ whole genome shotgun (WGS) entry which is preliminary data.</text>
</comment>
<dbReference type="EMBL" id="PYAS01000001">
    <property type="protein sequence ID" value="PSL34041.1"/>
    <property type="molecule type" value="Genomic_DNA"/>
</dbReference>
<evidence type="ECO:0000259" key="10">
    <source>
        <dbReference type="PROSITE" id="PS52015"/>
    </source>
</evidence>
<evidence type="ECO:0000256" key="5">
    <source>
        <dbReference type="ARBA" id="ARBA00022519"/>
    </source>
</evidence>
<dbReference type="PANTHER" id="PTHR33446:SF2">
    <property type="entry name" value="PROTEIN TONB"/>
    <property type="match status" value="1"/>
</dbReference>
<keyword evidence="9" id="KW-0472">Membrane</keyword>
<dbReference type="Proteomes" id="UP000241964">
    <property type="component" value="Unassembled WGS sequence"/>
</dbReference>
<protein>
    <submittedName>
        <fullName evidence="11">TonB family protein</fullName>
    </submittedName>
</protein>